<feature type="transmembrane region" description="Helical" evidence="7">
    <location>
        <begin position="265"/>
        <end position="286"/>
    </location>
</feature>
<evidence type="ECO:0000256" key="2">
    <source>
        <dbReference type="ARBA" id="ARBA00010157"/>
    </source>
</evidence>
<proteinExistence type="inferred from homology"/>
<comment type="similarity">
    <text evidence="2">Belongs to the resistance-nodulation-cell division (RND) (TC 2.A.6) family. MmpL subfamily.</text>
</comment>
<dbReference type="PANTHER" id="PTHR33406">
    <property type="entry name" value="MEMBRANE PROTEIN MJ1562-RELATED"/>
    <property type="match status" value="1"/>
</dbReference>
<evidence type="ECO:0000256" key="4">
    <source>
        <dbReference type="ARBA" id="ARBA00022692"/>
    </source>
</evidence>
<evidence type="ECO:0000256" key="5">
    <source>
        <dbReference type="ARBA" id="ARBA00022989"/>
    </source>
</evidence>
<protein>
    <submittedName>
        <fullName evidence="9">RND superfamily putative drug exporter</fullName>
    </submittedName>
</protein>
<accession>A0A927RDP4</accession>
<keyword evidence="10" id="KW-1185">Reference proteome</keyword>
<dbReference type="InterPro" id="IPR004869">
    <property type="entry name" value="MMPL_dom"/>
</dbReference>
<dbReference type="GO" id="GO:0005886">
    <property type="term" value="C:plasma membrane"/>
    <property type="evidence" value="ECO:0007669"/>
    <property type="project" value="UniProtKB-SubCell"/>
</dbReference>
<feature type="transmembrane region" description="Helical" evidence="7">
    <location>
        <begin position="34"/>
        <end position="53"/>
    </location>
</feature>
<feature type="transmembrane region" description="Helical" evidence="7">
    <location>
        <begin position="307"/>
        <end position="330"/>
    </location>
</feature>
<keyword evidence="6 7" id="KW-0472">Membrane</keyword>
<feature type="transmembrane region" description="Helical" evidence="7">
    <location>
        <begin position="229"/>
        <end position="245"/>
    </location>
</feature>
<feature type="transmembrane region" description="Helical" evidence="7">
    <location>
        <begin position="397"/>
        <end position="415"/>
    </location>
</feature>
<feature type="transmembrane region" description="Helical" evidence="7">
    <location>
        <begin position="628"/>
        <end position="647"/>
    </location>
</feature>
<dbReference type="EMBL" id="JADBEL010000014">
    <property type="protein sequence ID" value="MBE1555525.1"/>
    <property type="molecule type" value="Genomic_DNA"/>
</dbReference>
<feature type="transmembrane region" description="Helical" evidence="7">
    <location>
        <begin position="592"/>
        <end position="616"/>
    </location>
</feature>
<dbReference type="AlphaFoldDB" id="A0A927RDP4"/>
<keyword evidence="5 7" id="KW-1133">Transmembrane helix</keyword>
<dbReference type="InterPro" id="IPR000731">
    <property type="entry name" value="SSD"/>
</dbReference>
<sequence>MAKLDTYVGIRGGKLFTFINKLTAAASSKKGAKWTVLIWILLAIAVSGLSSGAKDYATSINNTGLPDDAESMVAENKLQIHFKGEIGVPAILVFHNENGLTDQDLKQIDGINEKLETASLTGVKEVIPVYEFSEELKSTFISKNKTTFILPVNLKDGLERKVINTTIKDINSIANKELKENKDLELKITGPAGIVSDMIAIFASADLVLLLGTVGLIFVILIVIYRSPIIALVPLLGAGLIYQVVDRVIGMFGKNGMGIESQSVSIMSILLLAVITDYALFIVSRFREELRLHEDKHKAMTLAMEKVSEPIFFSGTTVIAAMLVLFAAVFEPYRNFAPVFSIALVFILLGGLTLLPALFVLFGRKSFWPYIPKLGSAEKMKPGFWDKLAATVTKRPIISGSVVAILLIIVSLNVTTNEYSFNLIKSFPEDMESRQGFEVLEKNFAPGELAMTTVIVEGKDKLNVEHLANLRKEILAKEGVENVTPDLSNPDIAAFGKGFWLTDDEKTAKLSIVFTGNPYDVETMDHLNVLRDNDEKLLSKAGFEQTSLYFAGETAKQADTRAVNDRDTVVVVIAITLLITILLGFQSQSLIAPIYMMATIILSYFAALGFSIFMFKNVFNYDAMSYRIPLYSFIFLVALGVDYNIMLISRIKEEAKKHPIKKAVELGLARTGGVISSAGIILAATFAVLMTQPILELFMFGFTVAVGVLIDTFLVRTILVPALMVKLDKWALWPQKVTSSK</sequence>
<dbReference type="SUPFAM" id="SSF82866">
    <property type="entry name" value="Multidrug efflux transporter AcrB transmembrane domain"/>
    <property type="match status" value="2"/>
</dbReference>
<evidence type="ECO:0000256" key="3">
    <source>
        <dbReference type="ARBA" id="ARBA00022475"/>
    </source>
</evidence>
<dbReference type="RefSeq" id="WP_225942076.1">
    <property type="nucleotide sequence ID" value="NZ_JADBEL010000014.1"/>
</dbReference>
<keyword evidence="4 7" id="KW-0812">Transmembrane</keyword>
<dbReference type="PROSITE" id="PS50156">
    <property type="entry name" value="SSD"/>
    <property type="match status" value="1"/>
</dbReference>
<evidence type="ECO:0000256" key="6">
    <source>
        <dbReference type="ARBA" id="ARBA00023136"/>
    </source>
</evidence>
<feature type="transmembrane region" description="Helical" evidence="7">
    <location>
        <begin position="668"/>
        <end position="691"/>
    </location>
</feature>
<feature type="transmembrane region" description="Helical" evidence="7">
    <location>
        <begin position="199"/>
        <end position="222"/>
    </location>
</feature>
<evidence type="ECO:0000313" key="10">
    <source>
        <dbReference type="Proteomes" id="UP000658225"/>
    </source>
</evidence>
<dbReference type="PANTHER" id="PTHR33406:SF6">
    <property type="entry name" value="MEMBRANE PROTEIN YDGH-RELATED"/>
    <property type="match status" value="1"/>
</dbReference>
<evidence type="ECO:0000256" key="7">
    <source>
        <dbReference type="SAM" id="Phobius"/>
    </source>
</evidence>
<dbReference type="Gene3D" id="1.20.1640.10">
    <property type="entry name" value="Multidrug efflux transporter AcrB transmembrane domain"/>
    <property type="match status" value="2"/>
</dbReference>
<dbReference type="InterPro" id="IPR050545">
    <property type="entry name" value="Mycobact_MmpL"/>
</dbReference>
<feature type="domain" description="SSD" evidence="8">
    <location>
        <begin position="597"/>
        <end position="725"/>
    </location>
</feature>
<evidence type="ECO:0000313" key="9">
    <source>
        <dbReference type="EMBL" id="MBE1555525.1"/>
    </source>
</evidence>
<feature type="transmembrane region" description="Helical" evidence="7">
    <location>
        <begin position="336"/>
        <end position="363"/>
    </location>
</feature>
<dbReference type="Proteomes" id="UP000658225">
    <property type="component" value="Unassembled WGS sequence"/>
</dbReference>
<feature type="transmembrane region" description="Helical" evidence="7">
    <location>
        <begin position="568"/>
        <end position="585"/>
    </location>
</feature>
<reference evidence="9" key="1">
    <citation type="submission" date="2020-10" db="EMBL/GenBank/DDBJ databases">
        <title>Genomic Encyclopedia of Type Strains, Phase IV (KMG-IV): sequencing the most valuable type-strain genomes for metagenomic binning, comparative biology and taxonomic classification.</title>
        <authorList>
            <person name="Goeker M."/>
        </authorList>
    </citation>
    <scope>NUCLEOTIDE SEQUENCE</scope>
    <source>
        <strain evidence="9">DSM 13886</strain>
    </source>
</reference>
<evidence type="ECO:0000259" key="8">
    <source>
        <dbReference type="PROSITE" id="PS50156"/>
    </source>
</evidence>
<feature type="transmembrane region" description="Helical" evidence="7">
    <location>
        <begin position="697"/>
        <end position="719"/>
    </location>
</feature>
<name>A0A927RDP4_9BACL</name>
<evidence type="ECO:0000256" key="1">
    <source>
        <dbReference type="ARBA" id="ARBA00004651"/>
    </source>
</evidence>
<gene>
    <name evidence="9" type="ORF">H4683_002645</name>
</gene>
<keyword evidence="3" id="KW-1003">Cell membrane</keyword>
<organism evidence="9 10">
    <name type="scientific">Sporosarcina limicola</name>
    <dbReference type="NCBI Taxonomy" id="34101"/>
    <lineage>
        <taxon>Bacteria</taxon>
        <taxon>Bacillati</taxon>
        <taxon>Bacillota</taxon>
        <taxon>Bacilli</taxon>
        <taxon>Bacillales</taxon>
        <taxon>Caryophanaceae</taxon>
        <taxon>Sporosarcina</taxon>
    </lineage>
</organism>
<comment type="caution">
    <text evidence="9">The sequence shown here is derived from an EMBL/GenBank/DDBJ whole genome shotgun (WGS) entry which is preliminary data.</text>
</comment>
<comment type="subcellular location">
    <subcellularLocation>
        <location evidence="1">Cell membrane</location>
        <topology evidence="1">Multi-pass membrane protein</topology>
    </subcellularLocation>
</comment>
<dbReference type="Pfam" id="PF03176">
    <property type="entry name" value="MMPL"/>
    <property type="match status" value="2"/>
</dbReference>